<dbReference type="Pfam" id="PF17032">
    <property type="entry name" value="Zn_ribbon_15"/>
    <property type="match status" value="1"/>
</dbReference>
<evidence type="ECO:0000259" key="1">
    <source>
        <dbReference type="Pfam" id="PF17032"/>
    </source>
</evidence>
<dbReference type="STRING" id="1514971.AUR64_15955"/>
<comment type="caution">
    <text evidence="2">The sequence shown here is derived from an EMBL/GenBank/DDBJ whole genome shotgun (WGS) entry which is preliminary data.</text>
</comment>
<protein>
    <recommendedName>
        <fullName evidence="1">Zinc-ribbon 15 domain-containing protein</fullName>
    </recommendedName>
</protein>
<dbReference type="RefSeq" id="WP_058582431.1">
    <property type="nucleotide sequence ID" value="NZ_LOPU01000029.1"/>
</dbReference>
<reference evidence="2 3" key="1">
    <citation type="submission" date="2015-12" db="EMBL/GenBank/DDBJ databases">
        <title>Haloprofundus marisrubri gen. nov., sp. nov., an extremely halophilic archaeon isolated from the Discovery deep brine-seawater interface in the Red Sea.</title>
        <authorList>
            <person name="Zhang G."/>
            <person name="Stingl U."/>
            <person name="Rashid M."/>
        </authorList>
    </citation>
    <scope>NUCLEOTIDE SEQUENCE [LARGE SCALE GENOMIC DNA]</scope>
    <source>
        <strain evidence="2 3">SB9</strain>
    </source>
</reference>
<dbReference type="Proteomes" id="UP000054387">
    <property type="component" value="Unassembled WGS sequence"/>
</dbReference>
<proteinExistence type="predicted"/>
<dbReference type="InterPro" id="IPR031493">
    <property type="entry name" value="Zinc_ribbon_15"/>
</dbReference>
<dbReference type="OrthoDB" id="359507at2157"/>
<feature type="domain" description="Zinc-ribbon 15" evidence="1">
    <location>
        <begin position="23"/>
        <end position="72"/>
    </location>
</feature>
<organism evidence="2 3">
    <name type="scientific">Haloprofundus marisrubri</name>
    <dbReference type="NCBI Taxonomy" id="1514971"/>
    <lineage>
        <taxon>Archaea</taxon>
        <taxon>Methanobacteriati</taxon>
        <taxon>Methanobacteriota</taxon>
        <taxon>Stenosarchaea group</taxon>
        <taxon>Halobacteria</taxon>
        <taxon>Halobacteriales</taxon>
        <taxon>Haloferacaceae</taxon>
        <taxon>Haloprofundus</taxon>
    </lineage>
</organism>
<gene>
    <name evidence="2" type="ORF">AUR64_15955</name>
</gene>
<dbReference type="AlphaFoldDB" id="A0A0W1R7L6"/>
<name>A0A0W1R7L6_9EURY</name>
<evidence type="ECO:0000313" key="3">
    <source>
        <dbReference type="Proteomes" id="UP000054387"/>
    </source>
</evidence>
<accession>A0A0W1R7L6</accession>
<keyword evidence="3" id="KW-1185">Reference proteome</keyword>
<sequence>MLLFIIFGWPRRSKEYGETYPAHCSHCENDQYYELGKSRRWFTLYFLPLLPLGRATRGLFCSICGAGFELDRTQFKAAKTLSQSTTAFSEGELSEEEYGRELEAFEATLEISGAPDTERSGDVRPADS</sequence>
<evidence type="ECO:0000313" key="2">
    <source>
        <dbReference type="EMBL" id="KTG09279.1"/>
    </source>
</evidence>
<dbReference type="EMBL" id="LOPU01000029">
    <property type="protein sequence ID" value="KTG09279.1"/>
    <property type="molecule type" value="Genomic_DNA"/>
</dbReference>